<gene>
    <name evidence="1" type="ORF">CK203_029470</name>
</gene>
<reference evidence="1 2" key="1">
    <citation type="journal article" date="2018" name="PLoS Genet.">
        <title>Population sequencing reveals clonal diversity and ancestral inbreeding in the grapevine cultivar Chardonnay.</title>
        <authorList>
            <person name="Roach M.J."/>
            <person name="Johnson D.L."/>
            <person name="Bohlmann J."/>
            <person name="van Vuuren H.J."/>
            <person name="Jones S.J."/>
            <person name="Pretorius I.S."/>
            <person name="Schmidt S.A."/>
            <person name="Borneman A.R."/>
        </authorList>
    </citation>
    <scope>NUCLEOTIDE SEQUENCE [LARGE SCALE GENOMIC DNA]</scope>
    <source>
        <strain evidence="2">cv. Chardonnay</strain>
        <tissue evidence="1">Leaf</tissue>
    </source>
</reference>
<evidence type="ECO:0000313" key="1">
    <source>
        <dbReference type="EMBL" id="RVX06686.1"/>
    </source>
</evidence>
<dbReference type="AlphaFoldDB" id="A0A438JCM4"/>
<dbReference type="EMBL" id="QGNW01000050">
    <property type="protein sequence ID" value="RVX06686.1"/>
    <property type="molecule type" value="Genomic_DNA"/>
</dbReference>
<organism evidence="1 2">
    <name type="scientific">Vitis vinifera</name>
    <name type="common">Grape</name>
    <dbReference type="NCBI Taxonomy" id="29760"/>
    <lineage>
        <taxon>Eukaryota</taxon>
        <taxon>Viridiplantae</taxon>
        <taxon>Streptophyta</taxon>
        <taxon>Embryophyta</taxon>
        <taxon>Tracheophyta</taxon>
        <taxon>Spermatophyta</taxon>
        <taxon>Magnoliopsida</taxon>
        <taxon>eudicotyledons</taxon>
        <taxon>Gunneridae</taxon>
        <taxon>Pentapetalae</taxon>
        <taxon>rosids</taxon>
        <taxon>Vitales</taxon>
        <taxon>Vitaceae</taxon>
        <taxon>Viteae</taxon>
        <taxon>Vitis</taxon>
    </lineage>
</organism>
<accession>A0A438JCM4</accession>
<proteinExistence type="predicted"/>
<sequence length="57" mass="6386">MVIGWVCRRQSKKSGTSSRAEFTSLLAMEEDVWEQVREVDGGALAFLDSFMIGSLME</sequence>
<dbReference type="Proteomes" id="UP000288805">
    <property type="component" value="Unassembled WGS sequence"/>
</dbReference>
<protein>
    <submittedName>
        <fullName evidence="1">Uncharacterized protein</fullName>
    </submittedName>
</protein>
<name>A0A438JCM4_VITVI</name>
<evidence type="ECO:0000313" key="2">
    <source>
        <dbReference type="Proteomes" id="UP000288805"/>
    </source>
</evidence>
<comment type="caution">
    <text evidence="1">The sequence shown here is derived from an EMBL/GenBank/DDBJ whole genome shotgun (WGS) entry which is preliminary data.</text>
</comment>